<feature type="chain" id="PRO_5031096855" description="Lipoprotein" evidence="1">
    <location>
        <begin position="27"/>
        <end position="190"/>
    </location>
</feature>
<gene>
    <name evidence="2" type="ORF">HNQ43_001401</name>
</gene>
<dbReference type="Proteomes" id="UP000521313">
    <property type="component" value="Unassembled WGS sequence"/>
</dbReference>
<sequence length="190" mass="21677">MKIKTMFWGLLLGCFLVGCTSQTSQSDPEILEQYRQDEEQFYEDNEVIGTMKLTKLETFDYFHFEGYRYDDDAFSLFFSGTVQVPGSTILIKFGRNPDTSTFSFLIQGDQSTYYEFEREPILLVPEDGSFCGSYPETFELQSSSQRLFSFAMTESSTSYSCSLSHPGPGSYQGEGTFLYFTGYVSDTYNS</sequence>
<name>A0A7W8FZT7_9FIRM</name>
<feature type="signal peptide" evidence="1">
    <location>
        <begin position="1"/>
        <end position="26"/>
    </location>
</feature>
<dbReference type="EMBL" id="JACHHD010000014">
    <property type="protein sequence ID" value="MBB5185347.1"/>
    <property type="molecule type" value="Genomic_DNA"/>
</dbReference>
<evidence type="ECO:0008006" key="4">
    <source>
        <dbReference type="Google" id="ProtNLM"/>
    </source>
</evidence>
<keyword evidence="1" id="KW-0732">Signal</keyword>
<dbReference type="AlphaFoldDB" id="A0A7W8FZT7"/>
<proteinExistence type="predicted"/>
<accession>A0A7W8FZT7</accession>
<dbReference type="PROSITE" id="PS51257">
    <property type="entry name" value="PROKAR_LIPOPROTEIN"/>
    <property type="match status" value="1"/>
</dbReference>
<evidence type="ECO:0000313" key="2">
    <source>
        <dbReference type="EMBL" id="MBB5185347.1"/>
    </source>
</evidence>
<evidence type="ECO:0000313" key="3">
    <source>
        <dbReference type="Proteomes" id="UP000521313"/>
    </source>
</evidence>
<reference evidence="2 3" key="1">
    <citation type="submission" date="2020-08" db="EMBL/GenBank/DDBJ databases">
        <title>Genomic Encyclopedia of Type Strains, Phase IV (KMG-IV): sequencing the most valuable type-strain genomes for metagenomic binning, comparative biology and taxonomic classification.</title>
        <authorList>
            <person name="Goeker M."/>
        </authorList>
    </citation>
    <scope>NUCLEOTIDE SEQUENCE [LARGE SCALE GENOMIC DNA]</scope>
    <source>
        <strain evidence="2 3">DSM 26963</strain>
    </source>
</reference>
<protein>
    <recommendedName>
        <fullName evidence="4">Lipoprotein</fullName>
    </recommendedName>
</protein>
<dbReference type="RefSeq" id="WP_183376216.1">
    <property type="nucleotide sequence ID" value="NZ_JACHHD010000014.1"/>
</dbReference>
<comment type="caution">
    <text evidence="2">The sequence shown here is derived from an EMBL/GenBank/DDBJ whole genome shotgun (WGS) entry which is preliminary data.</text>
</comment>
<organism evidence="2 3">
    <name type="scientific">Faecalicoccus acidiformans</name>
    <dbReference type="NCBI Taxonomy" id="915173"/>
    <lineage>
        <taxon>Bacteria</taxon>
        <taxon>Bacillati</taxon>
        <taxon>Bacillota</taxon>
        <taxon>Erysipelotrichia</taxon>
        <taxon>Erysipelotrichales</taxon>
        <taxon>Erysipelotrichaceae</taxon>
        <taxon>Faecalicoccus</taxon>
    </lineage>
</organism>
<evidence type="ECO:0000256" key="1">
    <source>
        <dbReference type="SAM" id="SignalP"/>
    </source>
</evidence>